<comment type="caution">
    <text evidence="20">The sequence shown here is derived from an EMBL/GenBank/DDBJ whole genome shotgun (WGS) entry which is preliminary data.</text>
</comment>
<feature type="compositionally biased region" description="Low complexity" evidence="16">
    <location>
        <begin position="749"/>
        <end position="767"/>
    </location>
</feature>
<dbReference type="GO" id="GO:0008270">
    <property type="term" value="F:zinc ion binding"/>
    <property type="evidence" value="ECO:0007669"/>
    <property type="project" value="UniProtKB-KW"/>
</dbReference>
<feature type="compositionally biased region" description="Basic and acidic residues" evidence="16">
    <location>
        <begin position="556"/>
        <end position="568"/>
    </location>
</feature>
<dbReference type="FunFam" id="1.10.287.160:FF:000004">
    <property type="entry name" value="Protein kinase C"/>
    <property type="match status" value="1"/>
</dbReference>
<evidence type="ECO:0000256" key="14">
    <source>
        <dbReference type="ARBA" id="ARBA00047470"/>
    </source>
</evidence>
<evidence type="ECO:0000313" key="21">
    <source>
        <dbReference type="Proteomes" id="UP000322873"/>
    </source>
</evidence>
<dbReference type="GO" id="GO:0005524">
    <property type="term" value="F:ATP binding"/>
    <property type="evidence" value="ECO:0007669"/>
    <property type="project" value="UniProtKB-KW"/>
</dbReference>
<evidence type="ECO:0000256" key="15">
    <source>
        <dbReference type="PROSITE-ProRule" id="PRU01207"/>
    </source>
</evidence>
<dbReference type="GO" id="GO:0007165">
    <property type="term" value="P:signal transduction"/>
    <property type="evidence" value="ECO:0007669"/>
    <property type="project" value="InterPro"/>
</dbReference>
<feature type="region of interest" description="Disordered" evidence="16">
    <location>
        <begin position="340"/>
        <end position="378"/>
    </location>
</feature>
<feature type="compositionally biased region" description="Pro residues" evidence="16">
    <location>
        <begin position="738"/>
        <end position="748"/>
    </location>
</feature>
<comment type="catalytic activity">
    <reaction evidence="14">
        <text>L-seryl-[protein] + ATP = O-phospho-L-seryl-[protein] + ADP + H(+)</text>
        <dbReference type="Rhea" id="RHEA:17989"/>
        <dbReference type="Rhea" id="RHEA-COMP:9863"/>
        <dbReference type="Rhea" id="RHEA-COMP:11604"/>
        <dbReference type="ChEBI" id="CHEBI:15378"/>
        <dbReference type="ChEBI" id="CHEBI:29999"/>
        <dbReference type="ChEBI" id="CHEBI:30616"/>
        <dbReference type="ChEBI" id="CHEBI:83421"/>
        <dbReference type="ChEBI" id="CHEBI:456216"/>
        <dbReference type="EC" id="2.7.11.13"/>
    </reaction>
</comment>
<dbReference type="PROSITE" id="PS50011">
    <property type="entry name" value="PROTEIN_KINASE_DOM"/>
    <property type="match status" value="1"/>
</dbReference>
<organism evidence="20 21">
    <name type="scientific">Monilinia fructicola</name>
    <name type="common">Brown rot fungus</name>
    <name type="synonym">Ciboria fructicola</name>
    <dbReference type="NCBI Taxonomy" id="38448"/>
    <lineage>
        <taxon>Eukaryota</taxon>
        <taxon>Fungi</taxon>
        <taxon>Dikarya</taxon>
        <taxon>Ascomycota</taxon>
        <taxon>Pezizomycotina</taxon>
        <taxon>Leotiomycetes</taxon>
        <taxon>Helotiales</taxon>
        <taxon>Sclerotiniaceae</taxon>
        <taxon>Monilinia</taxon>
    </lineage>
</organism>
<dbReference type="EC" id="2.7.11.13" evidence="2"/>
<evidence type="ECO:0000256" key="4">
    <source>
        <dbReference type="ARBA" id="ARBA00022553"/>
    </source>
</evidence>
<keyword evidence="21" id="KW-1185">Reference proteome</keyword>
<feature type="compositionally biased region" description="Pro residues" evidence="16">
    <location>
        <begin position="714"/>
        <end position="730"/>
    </location>
</feature>
<dbReference type="PROSITE" id="PS00108">
    <property type="entry name" value="PROTEIN_KINASE_ST"/>
    <property type="match status" value="1"/>
</dbReference>
<feature type="compositionally biased region" description="Low complexity" evidence="16">
    <location>
        <begin position="595"/>
        <end position="620"/>
    </location>
</feature>
<dbReference type="SUPFAM" id="SSF56112">
    <property type="entry name" value="Protein kinase-like (PK-like)"/>
    <property type="match status" value="1"/>
</dbReference>
<dbReference type="PROSITE" id="PS51285">
    <property type="entry name" value="AGC_KINASE_CTER"/>
    <property type="match status" value="1"/>
</dbReference>
<dbReference type="Proteomes" id="UP000322873">
    <property type="component" value="Unassembled WGS sequence"/>
</dbReference>
<evidence type="ECO:0000256" key="7">
    <source>
        <dbReference type="ARBA" id="ARBA00022737"/>
    </source>
</evidence>
<evidence type="ECO:0000256" key="1">
    <source>
        <dbReference type="ARBA" id="ARBA00005490"/>
    </source>
</evidence>
<dbReference type="PANTHER" id="PTHR24351">
    <property type="entry name" value="RIBOSOMAL PROTEIN S6 KINASE"/>
    <property type="match status" value="1"/>
</dbReference>
<feature type="domain" description="Protein kinase" evidence="17">
    <location>
        <begin position="742"/>
        <end position="1016"/>
    </location>
</feature>
<evidence type="ECO:0000259" key="17">
    <source>
        <dbReference type="PROSITE" id="PS50011"/>
    </source>
</evidence>
<gene>
    <name evidence="20" type="ORF">EYC84_000197</name>
</gene>
<keyword evidence="11" id="KW-0862">Zinc</keyword>
<feature type="compositionally biased region" description="Polar residues" evidence="16">
    <location>
        <begin position="569"/>
        <end position="584"/>
    </location>
</feature>
<dbReference type="SUPFAM" id="SSF46585">
    <property type="entry name" value="HR1 repeat"/>
    <property type="match status" value="1"/>
</dbReference>
<evidence type="ECO:0000256" key="13">
    <source>
        <dbReference type="ARBA" id="ARBA00047272"/>
    </source>
</evidence>
<reference evidence="20 21" key="1">
    <citation type="submission" date="2019-06" db="EMBL/GenBank/DDBJ databases">
        <title>Genome Sequence of the Brown Rot Fungal Pathogen Monilinia fructicola.</title>
        <authorList>
            <person name="De Miccolis Angelini R.M."/>
            <person name="Landi L."/>
            <person name="Abate D."/>
            <person name="Pollastro S."/>
            <person name="Romanazzi G."/>
            <person name="Faretra F."/>
        </authorList>
    </citation>
    <scope>NUCLEOTIDE SEQUENCE [LARGE SCALE GENOMIC DNA]</scope>
    <source>
        <strain evidence="20 21">Mfrc123</strain>
    </source>
</reference>
<dbReference type="InterPro" id="IPR000719">
    <property type="entry name" value="Prot_kinase_dom"/>
</dbReference>
<evidence type="ECO:0000256" key="9">
    <source>
        <dbReference type="ARBA" id="ARBA00022771"/>
    </source>
</evidence>
<evidence type="ECO:0000259" key="19">
    <source>
        <dbReference type="PROSITE" id="PS51860"/>
    </source>
</evidence>
<feature type="compositionally biased region" description="Pro residues" evidence="16">
    <location>
        <begin position="135"/>
        <end position="144"/>
    </location>
</feature>
<feature type="compositionally biased region" description="Low complexity" evidence="16">
    <location>
        <begin position="628"/>
        <end position="641"/>
    </location>
</feature>
<dbReference type="SMART" id="SM00133">
    <property type="entry name" value="S_TK_X"/>
    <property type="match status" value="1"/>
</dbReference>
<dbReference type="InterPro" id="IPR011009">
    <property type="entry name" value="Kinase-like_dom_sf"/>
</dbReference>
<feature type="domain" description="AGC-kinase C-terminal" evidence="18">
    <location>
        <begin position="1017"/>
        <end position="1082"/>
    </location>
</feature>
<dbReference type="InterPro" id="IPR036274">
    <property type="entry name" value="HR1_rpt_sf"/>
</dbReference>
<sequence length="1082" mass="119572">MNNNNDEEALSSVYKKIQRERALLNAANQMRQQTQNEQVRARLDIQMRDGRRNISYLEDRMKELQVRTEGRTGSAGSSGGPARPSSSGLRDDRAAPPPTPPPKDARGNPIETGDQAGYGNQEYSQIGGHGDMMPPRNPFAPPAPGTGMPRTRPNYTKLDLIKYDTPYLGPRIQLMLSQLEFKLNVEKQYLEGIEKMVRLYQMEGDRKSKADAAARRVESNQKIQILKQALKGYEDLHIDMESSADAPDDDSINTPNMRKPLTGQLVLRIQAVKDVDHATTSRFTRGPETSVAVKVEDNAGDHALPIGLLWVRISDIVEEMRRKRIEAEINNSGWVSADRMASGGAPPAQFPISSGGAGQFGPPPGSAGAGAQPAGGNGFGGGGGNTVVAPQAIDAWFALEPSGAVNLNISFTKQTKDRKPFDLALGRKGAIRQRKEEVHEMYGHKFVSRNSFTTSCDAHSAETFSPILLVCSARTANILVIRNVSPKLLPSVSANPMQRPIRMRKRSTIVFRIVSRSSTTSVPTGVVIAGMSYHLERRIVVNAQEPKASTNNTRCFELENIKRGETRTGRNPTDQRNSYGSPESSRPPRAQSYGASASTEATEAAKAMYTQSTTSPQQQQRPAGPDRTSTSSSATAAAAAAMGSRQPIPPRDQYQRSSTDYTQPGARRGSTGYAQSLGTHAEDSQYGATPKPQMPTQPTYNPLDYANFESGYPQPMPQLQPSILPPPPPSATIFAPSQAPPPEIPLPAQPGSQQVVPQPQQRKQAPPANEPGTGRRIGLDHFNFLAVLKKEFIIENDEVESTRSEKRVFLIANKERHPFLLNLHACFQTETRVYFVMEYISGGDLMLHIQRGQFGTKRAQFYAAEVCLALKYFHENGVIYRDLKLDNILLTLDGHIKIADYGLCKEEMWYGSTTSTFCGTPEFMAPEILLDKKYGRAVDWWAFGVLIYQMLLQQSPFRGEDEDEIYDAILADEPLYPIHMPRDSVSILQKLLTREPEQRLGSGPTDAQEIMSQPFFRSINWDDVYHKRIAPPFQPTITNATDTSNFDSEFTSVTPVLTPVQSVLSQAMQEEFRGFSYSADFV</sequence>
<evidence type="ECO:0000259" key="18">
    <source>
        <dbReference type="PROSITE" id="PS51285"/>
    </source>
</evidence>
<protein>
    <recommendedName>
        <fullName evidence="2">protein kinase C</fullName>
        <ecNumber evidence="2">2.7.11.13</ecNumber>
    </recommendedName>
</protein>
<keyword evidence="7" id="KW-0677">Repeat</keyword>
<evidence type="ECO:0000256" key="12">
    <source>
        <dbReference type="ARBA" id="ARBA00022840"/>
    </source>
</evidence>
<dbReference type="SMART" id="SM00742">
    <property type="entry name" value="Hr1"/>
    <property type="match status" value="2"/>
</dbReference>
<comment type="similarity">
    <text evidence="1">Belongs to the protein kinase superfamily. AGC Ser/Thr protein kinase family. PKC subfamily.</text>
</comment>
<dbReference type="EMBL" id="VICG01000006">
    <property type="protein sequence ID" value="KAA8570805.1"/>
    <property type="molecule type" value="Genomic_DNA"/>
</dbReference>
<keyword evidence="5" id="KW-0808">Transferase</keyword>
<proteinExistence type="inferred from homology"/>
<dbReference type="GO" id="GO:0004697">
    <property type="term" value="F:diacylglycerol-dependent serine/threonine kinase activity"/>
    <property type="evidence" value="ECO:0007669"/>
    <property type="project" value="UniProtKB-EC"/>
</dbReference>
<dbReference type="VEuPathDB" id="FungiDB:MFRU_011g01400"/>
<dbReference type="InterPro" id="IPR037312">
    <property type="entry name" value="PKC-like_HR1"/>
</dbReference>
<feature type="compositionally biased region" description="Low complexity" evidence="16">
    <location>
        <begin position="71"/>
        <end position="88"/>
    </location>
</feature>
<evidence type="ECO:0000256" key="8">
    <source>
        <dbReference type="ARBA" id="ARBA00022741"/>
    </source>
</evidence>
<evidence type="ECO:0000256" key="16">
    <source>
        <dbReference type="SAM" id="MobiDB-lite"/>
    </source>
</evidence>
<dbReference type="Gene3D" id="1.10.510.10">
    <property type="entry name" value="Transferase(Phosphotransferase) domain 1"/>
    <property type="match status" value="1"/>
</dbReference>
<dbReference type="InterPro" id="IPR017892">
    <property type="entry name" value="Pkinase_C"/>
</dbReference>
<keyword evidence="15" id="KW-0175">Coiled coil</keyword>
<feature type="domain" description="REM-1" evidence="19">
    <location>
        <begin position="162"/>
        <end position="239"/>
    </location>
</feature>
<dbReference type="InterPro" id="IPR000961">
    <property type="entry name" value="AGC-kinase_C"/>
</dbReference>
<dbReference type="CDD" id="cd11620">
    <property type="entry name" value="HR1_PKC-like_2_fungi"/>
    <property type="match status" value="1"/>
</dbReference>
<keyword evidence="9" id="KW-0863">Zinc-finger</keyword>
<dbReference type="Gene3D" id="1.10.287.160">
    <property type="entry name" value="HR1 repeat"/>
    <property type="match status" value="1"/>
</dbReference>
<dbReference type="Pfam" id="PF02185">
    <property type="entry name" value="HR1"/>
    <property type="match status" value="2"/>
</dbReference>
<dbReference type="SMART" id="SM00220">
    <property type="entry name" value="S_TKc"/>
    <property type="match status" value="1"/>
</dbReference>
<dbReference type="CDD" id="cd05570">
    <property type="entry name" value="STKc_PKC"/>
    <property type="match status" value="1"/>
</dbReference>
<name>A0A5M9JVE4_MONFR</name>
<evidence type="ECO:0000256" key="2">
    <source>
        <dbReference type="ARBA" id="ARBA00012429"/>
    </source>
</evidence>
<dbReference type="Pfam" id="PF00069">
    <property type="entry name" value="Pkinase"/>
    <property type="match status" value="1"/>
</dbReference>
<keyword evidence="4" id="KW-0597">Phosphoprotein</keyword>
<keyword evidence="12" id="KW-0067">ATP-binding</keyword>
<dbReference type="FunFam" id="1.10.510.10:FF:000101">
    <property type="entry name" value="Protein kinase C"/>
    <property type="match status" value="1"/>
</dbReference>
<dbReference type="GO" id="GO:0009272">
    <property type="term" value="P:fungal-type cell wall biogenesis"/>
    <property type="evidence" value="ECO:0007669"/>
    <property type="project" value="InterPro"/>
</dbReference>
<accession>A0A5M9JVE4</accession>
<keyword evidence="6" id="KW-0479">Metal-binding</keyword>
<evidence type="ECO:0000313" key="20">
    <source>
        <dbReference type="EMBL" id="KAA8570805.1"/>
    </source>
</evidence>
<evidence type="ECO:0000256" key="6">
    <source>
        <dbReference type="ARBA" id="ARBA00022723"/>
    </source>
</evidence>
<evidence type="ECO:0000256" key="3">
    <source>
        <dbReference type="ARBA" id="ARBA00022527"/>
    </source>
</evidence>
<evidence type="ECO:0000256" key="10">
    <source>
        <dbReference type="ARBA" id="ARBA00022777"/>
    </source>
</evidence>
<dbReference type="Pfam" id="PF00433">
    <property type="entry name" value="Pkinase_C"/>
    <property type="match status" value="1"/>
</dbReference>
<feature type="region of interest" description="Disordered" evidence="16">
    <location>
        <begin position="65"/>
        <end position="153"/>
    </location>
</feature>
<dbReference type="AlphaFoldDB" id="A0A5M9JVE4"/>
<dbReference type="PROSITE" id="PS51860">
    <property type="entry name" value="REM_1"/>
    <property type="match status" value="2"/>
</dbReference>
<keyword evidence="8" id="KW-0547">Nucleotide-binding</keyword>
<dbReference type="InterPro" id="IPR011072">
    <property type="entry name" value="HR1_rho-bd"/>
</dbReference>
<comment type="catalytic activity">
    <reaction evidence="13">
        <text>L-threonyl-[protein] + ATP = O-phospho-L-threonyl-[protein] + ADP + H(+)</text>
        <dbReference type="Rhea" id="RHEA:46608"/>
        <dbReference type="Rhea" id="RHEA-COMP:11060"/>
        <dbReference type="Rhea" id="RHEA-COMP:11605"/>
        <dbReference type="ChEBI" id="CHEBI:15378"/>
        <dbReference type="ChEBI" id="CHEBI:30013"/>
        <dbReference type="ChEBI" id="CHEBI:30616"/>
        <dbReference type="ChEBI" id="CHEBI:61977"/>
        <dbReference type="ChEBI" id="CHEBI:456216"/>
        <dbReference type="EC" id="2.7.11.13"/>
    </reaction>
</comment>
<keyword evidence="10" id="KW-0418">Kinase</keyword>
<dbReference type="Gene3D" id="3.30.200.20">
    <property type="entry name" value="Phosphorylase Kinase, domain 1"/>
    <property type="match status" value="1"/>
</dbReference>
<keyword evidence="3" id="KW-0723">Serine/threonine-protein kinase</keyword>
<evidence type="ECO:0000256" key="11">
    <source>
        <dbReference type="ARBA" id="ARBA00022833"/>
    </source>
</evidence>
<feature type="domain" description="REM-1" evidence="19">
    <location>
        <begin position="1"/>
        <end position="70"/>
    </location>
</feature>
<dbReference type="InterPro" id="IPR008271">
    <property type="entry name" value="Ser/Thr_kinase_AS"/>
</dbReference>
<evidence type="ECO:0000256" key="5">
    <source>
        <dbReference type="ARBA" id="ARBA00022679"/>
    </source>
</evidence>
<feature type="region of interest" description="Disordered" evidence="16">
    <location>
        <begin position="552"/>
        <end position="775"/>
    </location>
</feature>